<feature type="region of interest" description="Disordered" evidence="1">
    <location>
        <begin position="47"/>
        <end position="73"/>
    </location>
</feature>
<feature type="compositionally biased region" description="Basic residues" evidence="1">
    <location>
        <begin position="1"/>
        <end position="11"/>
    </location>
</feature>
<organism evidence="2 3">
    <name type="scientific">Aureimonas glaciei</name>
    <dbReference type="NCBI Taxonomy" id="1776957"/>
    <lineage>
        <taxon>Bacteria</taxon>
        <taxon>Pseudomonadati</taxon>
        <taxon>Pseudomonadota</taxon>
        <taxon>Alphaproteobacteria</taxon>
        <taxon>Hyphomicrobiales</taxon>
        <taxon>Aurantimonadaceae</taxon>
        <taxon>Aureimonas</taxon>
    </lineage>
</organism>
<protein>
    <submittedName>
        <fullName evidence="2">Uncharacterized protein</fullName>
    </submittedName>
</protein>
<evidence type="ECO:0000256" key="1">
    <source>
        <dbReference type="SAM" id="MobiDB-lite"/>
    </source>
</evidence>
<feature type="region of interest" description="Disordered" evidence="1">
    <location>
        <begin position="1"/>
        <end position="23"/>
    </location>
</feature>
<dbReference type="AlphaFoldDB" id="A0A917DG72"/>
<accession>A0A917DG72</accession>
<sequence>MQHLGTKRPSPRRSSVERDAIAPNHRCTWEENCLSGEDQNAEGKEAAFVGDGHRPKGGVGLNPERHDHKPPED</sequence>
<dbReference type="EMBL" id="BMJJ01000012">
    <property type="protein sequence ID" value="GGD34601.1"/>
    <property type="molecule type" value="Genomic_DNA"/>
</dbReference>
<reference evidence="2" key="2">
    <citation type="submission" date="2020-09" db="EMBL/GenBank/DDBJ databases">
        <authorList>
            <person name="Sun Q."/>
            <person name="Zhou Y."/>
        </authorList>
    </citation>
    <scope>NUCLEOTIDE SEQUENCE</scope>
    <source>
        <strain evidence="2">CGMCC 1.15493</strain>
    </source>
</reference>
<comment type="caution">
    <text evidence="2">The sequence shown here is derived from an EMBL/GenBank/DDBJ whole genome shotgun (WGS) entry which is preliminary data.</text>
</comment>
<gene>
    <name evidence="2" type="ORF">GCM10011335_42070</name>
</gene>
<evidence type="ECO:0000313" key="2">
    <source>
        <dbReference type="EMBL" id="GGD34601.1"/>
    </source>
</evidence>
<keyword evidence="3" id="KW-1185">Reference proteome</keyword>
<feature type="compositionally biased region" description="Basic and acidic residues" evidence="1">
    <location>
        <begin position="63"/>
        <end position="73"/>
    </location>
</feature>
<name>A0A917DG72_9HYPH</name>
<reference evidence="2" key="1">
    <citation type="journal article" date="2014" name="Int. J. Syst. Evol. Microbiol.">
        <title>Complete genome sequence of Corynebacterium casei LMG S-19264T (=DSM 44701T), isolated from a smear-ripened cheese.</title>
        <authorList>
            <consortium name="US DOE Joint Genome Institute (JGI-PGF)"/>
            <person name="Walter F."/>
            <person name="Albersmeier A."/>
            <person name="Kalinowski J."/>
            <person name="Ruckert C."/>
        </authorList>
    </citation>
    <scope>NUCLEOTIDE SEQUENCE</scope>
    <source>
        <strain evidence="2">CGMCC 1.15493</strain>
    </source>
</reference>
<dbReference type="Proteomes" id="UP000613160">
    <property type="component" value="Unassembled WGS sequence"/>
</dbReference>
<proteinExistence type="predicted"/>
<evidence type="ECO:0000313" key="3">
    <source>
        <dbReference type="Proteomes" id="UP000613160"/>
    </source>
</evidence>